<comment type="caution">
    <text evidence="9">The sequence shown here is derived from an EMBL/GenBank/DDBJ whole genome shotgun (WGS) entry which is preliminary data.</text>
</comment>
<evidence type="ECO:0000313" key="9">
    <source>
        <dbReference type="EMBL" id="TLX45944.1"/>
    </source>
</evidence>
<dbReference type="SUPFAM" id="SSF64518">
    <property type="entry name" value="Phase 1 flagellin"/>
    <property type="match status" value="2"/>
</dbReference>
<dbReference type="GO" id="GO:0044780">
    <property type="term" value="P:bacterial-type flagellum assembly"/>
    <property type="evidence" value="ECO:0007669"/>
    <property type="project" value="InterPro"/>
</dbReference>
<feature type="domain" description="Flagellar basal-body/hook protein C-terminal" evidence="7">
    <location>
        <begin position="632"/>
        <end position="670"/>
    </location>
</feature>
<keyword evidence="9" id="KW-0966">Cell projection</keyword>
<comment type="similarity">
    <text evidence="3">Belongs to the flagella basal body rod proteins family.</text>
</comment>
<evidence type="ECO:0000256" key="1">
    <source>
        <dbReference type="ARBA" id="ARBA00004365"/>
    </source>
</evidence>
<sequence>MSFNLMNIGTSGIRSSTELLQTTSKNIANLNTEGYVRERTEHVTLSNGQVGRGETVRLLNEFAQRQLNRDISNTTFYEQFVNEAERVDLLFAEESNSLANSINSLYNNLQESINQPSSSVTRSLFFTDAQSYLDQASRLSDIVLDQKNIVNEQLDIFAEDANKYIEKISSLNKEIASISAIDDQSAANAIFNERDKAIKDLAELMDVQVLDGKNGEKLVFAGTGEALVMENGAFSVFVTNGDPDLQHKNLQLDIKNGNAAPMELDSRTLKGKIGGLLAFRDEILIPAQTQLGQMTVAMADAMNQQNRLGMDLNGNLGGDLFTIPSVDAMGYQANTGSAALSATLEPGQGMSLTATDFRVTFTSATTVQIEAIDNYGQVVGTPSTANVVAGRIDSSSITSGEAFGLQIDVTGVPANADQFEIKFNSEAATTITLTTGRSEDLALASPIRMERAIGNQSTAALSEGVVTDTSAAGFNAGPPPSLANGPISLVKTANPDEYEITDTRTGTAVTFTAPAPRENILAQAALVDPVFATYGFDFNIEGVPQTGDSFSVEFNTGGFDDNRNGMALLDIKNKGIVRENVVASALDENHKTVNAAYTELVTDVGVKTNQARTNFVAFEALSQQSETWYESLSGVNLDEEASNLLRFQQSYAASAQVISAAKNVFDTLLNAAR</sequence>
<dbReference type="GO" id="GO:0009424">
    <property type="term" value="C:bacterial-type flagellum hook"/>
    <property type="evidence" value="ECO:0007669"/>
    <property type="project" value="InterPro"/>
</dbReference>
<dbReference type="RefSeq" id="WP_138483438.1">
    <property type="nucleotide sequence ID" value="NZ_PPSW01000027.1"/>
</dbReference>
<proteinExistence type="inferred from homology"/>
<evidence type="ECO:0000256" key="2">
    <source>
        <dbReference type="ARBA" id="ARBA00004613"/>
    </source>
</evidence>
<evidence type="ECO:0000259" key="7">
    <source>
        <dbReference type="Pfam" id="PF06429"/>
    </source>
</evidence>
<keyword evidence="5" id="KW-0964">Secreted</keyword>
<reference evidence="9 10" key="1">
    <citation type="submission" date="2018-01" db="EMBL/GenBank/DDBJ databases">
        <title>Co-occurrence of chitin degradation, pigmentation and bioactivity in marine Pseudoalteromonas.</title>
        <authorList>
            <person name="Paulsen S."/>
            <person name="Gram L."/>
            <person name="Machado H."/>
        </authorList>
    </citation>
    <scope>NUCLEOTIDE SEQUENCE [LARGE SCALE GENOMIC DNA]</scope>
    <source>
        <strain evidence="9 10">S3663</strain>
    </source>
</reference>
<organism evidence="9 10">
    <name type="scientific">Pseudoalteromonas phenolica</name>
    <dbReference type="NCBI Taxonomy" id="161398"/>
    <lineage>
        <taxon>Bacteria</taxon>
        <taxon>Pseudomonadati</taxon>
        <taxon>Pseudomonadota</taxon>
        <taxon>Gammaproteobacteria</taxon>
        <taxon>Alteromonadales</taxon>
        <taxon>Pseudoalteromonadaceae</taxon>
        <taxon>Pseudoalteromonas</taxon>
    </lineage>
</organism>
<name>A0A5R9PZD1_9GAMM</name>
<dbReference type="Pfam" id="PF22638">
    <property type="entry name" value="FlgK_D1"/>
    <property type="match status" value="1"/>
</dbReference>
<dbReference type="Pfam" id="PF06429">
    <property type="entry name" value="Flg_bbr_C"/>
    <property type="match status" value="1"/>
</dbReference>
<evidence type="ECO:0000256" key="5">
    <source>
        <dbReference type="ARBA" id="ARBA00022525"/>
    </source>
</evidence>
<dbReference type="InterPro" id="IPR010930">
    <property type="entry name" value="Flg_bb/hook_C_dom"/>
</dbReference>
<dbReference type="EMBL" id="PPSW01000027">
    <property type="protein sequence ID" value="TLX45944.1"/>
    <property type="molecule type" value="Genomic_DNA"/>
</dbReference>
<keyword evidence="6" id="KW-0975">Bacterial flagellum</keyword>
<keyword evidence="9" id="KW-0282">Flagellum</keyword>
<evidence type="ECO:0000256" key="4">
    <source>
        <dbReference type="ARBA" id="ARBA00016244"/>
    </source>
</evidence>
<dbReference type="OrthoDB" id="9802553at2"/>
<dbReference type="InterPro" id="IPR002371">
    <property type="entry name" value="FlgK"/>
</dbReference>
<dbReference type="GO" id="GO:0005198">
    <property type="term" value="F:structural molecule activity"/>
    <property type="evidence" value="ECO:0007669"/>
    <property type="project" value="InterPro"/>
</dbReference>
<evidence type="ECO:0000313" key="10">
    <source>
        <dbReference type="Proteomes" id="UP000309186"/>
    </source>
</evidence>
<dbReference type="PANTHER" id="PTHR30033:SF1">
    <property type="entry name" value="FLAGELLAR HOOK-ASSOCIATED PROTEIN 1"/>
    <property type="match status" value="1"/>
</dbReference>
<dbReference type="GO" id="GO:0005576">
    <property type="term" value="C:extracellular region"/>
    <property type="evidence" value="ECO:0007669"/>
    <property type="project" value="UniProtKB-SubCell"/>
</dbReference>
<dbReference type="Proteomes" id="UP000309186">
    <property type="component" value="Unassembled WGS sequence"/>
</dbReference>
<keyword evidence="9" id="KW-0969">Cilium</keyword>
<evidence type="ECO:0000259" key="8">
    <source>
        <dbReference type="Pfam" id="PF22638"/>
    </source>
</evidence>
<dbReference type="InterPro" id="IPR053927">
    <property type="entry name" value="FlgK_helical"/>
</dbReference>
<protein>
    <recommendedName>
        <fullName evidence="4">Flagellar hook-associated protein 1</fullName>
    </recommendedName>
</protein>
<dbReference type="AlphaFoldDB" id="A0A5R9PZD1"/>
<feature type="domain" description="Flagellar hook-associated protein FlgK helical" evidence="8">
    <location>
        <begin position="85"/>
        <end position="321"/>
    </location>
</feature>
<comment type="subcellular location">
    <subcellularLocation>
        <location evidence="1">Bacterial flagellum</location>
    </subcellularLocation>
    <subcellularLocation>
        <location evidence="2">Secreted</location>
    </subcellularLocation>
</comment>
<dbReference type="PANTHER" id="PTHR30033">
    <property type="entry name" value="FLAGELLAR HOOK-ASSOCIATED PROTEIN 1"/>
    <property type="match status" value="1"/>
</dbReference>
<evidence type="ECO:0000256" key="6">
    <source>
        <dbReference type="ARBA" id="ARBA00023143"/>
    </source>
</evidence>
<accession>A0A5R9PZD1</accession>
<evidence type="ECO:0000256" key="3">
    <source>
        <dbReference type="ARBA" id="ARBA00009677"/>
    </source>
</evidence>
<gene>
    <name evidence="9" type="ORF">C1E24_16830</name>
</gene>